<dbReference type="Gene3D" id="3.40.1350.10">
    <property type="match status" value="1"/>
</dbReference>
<evidence type="ECO:0000313" key="5">
    <source>
        <dbReference type="EMBL" id="CAB4165039.1"/>
    </source>
</evidence>
<sequence length="96" mass="10926">MYQFRQVSREKDIELCLRQGVEARGGAAFKFRSSVRGVPDRIVVMEGGRVFFIEMKTSRGRLSWPQERVHGVLRALGATVVVLRSLDDVVEFLESL</sequence>
<evidence type="ECO:0000256" key="2">
    <source>
        <dbReference type="ARBA" id="ARBA00022722"/>
    </source>
</evidence>
<keyword evidence="2" id="KW-0540">Nuclease</keyword>
<dbReference type="InterPro" id="IPR011856">
    <property type="entry name" value="tRNA_endonuc-like_dom_sf"/>
</dbReference>
<evidence type="ECO:0000259" key="4">
    <source>
        <dbReference type="SMART" id="SM00990"/>
    </source>
</evidence>
<dbReference type="EMBL" id="LR796768">
    <property type="protein sequence ID" value="CAB4165039.1"/>
    <property type="molecule type" value="Genomic_DNA"/>
</dbReference>
<accession>A0A6J5NZP5</accession>
<dbReference type="InterPro" id="IPR014883">
    <property type="entry name" value="VRR_NUC"/>
</dbReference>
<dbReference type="SMART" id="SM00990">
    <property type="entry name" value="VRR_NUC"/>
    <property type="match status" value="1"/>
</dbReference>
<feature type="domain" description="VRR-NUC" evidence="4">
    <location>
        <begin position="8"/>
        <end position="87"/>
    </location>
</feature>
<dbReference type="Pfam" id="PF08774">
    <property type="entry name" value="VRR_NUC"/>
    <property type="match status" value="1"/>
</dbReference>
<dbReference type="GO" id="GO:0003676">
    <property type="term" value="F:nucleic acid binding"/>
    <property type="evidence" value="ECO:0007669"/>
    <property type="project" value="InterPro"/>
</dbReference>
<keyword evidence="3" id="KW-0378">Hydrolase</keyword>
<reference evidence="5" key="1">
    <citation type="submission" date="2020-04" db="EMBL/GenBank/DDBJ databases">
        <authorList>
            <person name="Chiriac C."/>
            <person name="Salcher M."/>
            <person name="Ghai R."/>
            <person name="Kavagutti S V."/>
        </authorList>
    </citation>
    <scope>NUCLEOTIDE SEQUENCE</scope>
</reference>
<proteinExistence type="predicted"/>
<dbReference type="GO" id="GO:0004518">
    <property type="term" value="F:nuclease activity"/>
    <property type="evidence" value="ECO:0007669"/>
    <property type="project" value="UniProtKB-KW"/>
</dbReference>
<gene>
    <name evidence="5" type="ORF">UFOVP821_10</name>
</gene>
<comment type="cofactor">
    <cofactor evidence="1">
        <name>Mg(2+)</name>
        <dbReference type="ChEBI" id="CHEBI:18420"/>
    </cofactor>
</comment>
<evidence type="ECO:0000256" key="1">
    <source>
        <dbReference type="ARBA" id="ARBA00001946"/>
    </source>
</evidence>
<organism evidence="5">
    <name type="scientific">uncultured Caudovirales phage</name>
    <dbReference type="NCBI Taxonomy" id="2100421"/>
    <lineage>
        <taxon>Viruses</taxon>
        <taxon>Duplodnaviria</taxon>
        <taxon>Heunggongvirae</taxon>
        <taxon>Uroviricota</taxon>
        <taxon>Caudoviricetes</taxon>
        <taxon>Peduoviridae</taxon>
        <taxon>Maltschvirus</taxon>
        <taxon>Maltschvirus maltsch</taxon>
    </lineage>
</organism>
<name>A0A6J5NZP5_9CAUD</name>
<dbReference type="GO" id="GO:0016788">
    <property type="term" value="F:hydrolase activity, acting on ester bonds"/>
    <property type="evidence" value="ECO:0007669"/>
    <property type="project" value="InterPro"/>
</dbReference>
<protein>
    <submittedName>
        <fullName evidence="5">VRR-NUC domain containing protein</fullName>
    </submittedName>
</protein>
<evidence type="ECO:0000256" key="3">
    <source>
        <dbReference type="ARBA" id="ARBA00022801"/>
    </source>
</evidence>